<proteinExistence type="predicted"/>
<name>L5JYE0_PTEAL</name>
<accession>L5JYE0</accession>
<gene>
    <name evidence="1" type="ORF">PAL_GLEAN10024584</name>
</gene>
<dbReference type="InParanoid" id="L5JYE0"/>
<evidence type="ECO:0000313" key="1">
    <source>
        <dbReference type="EMBL" id="ELK04345.1"/>
    </source>
</evidence>
<protein>
    <submittedName>
        <fullName evidence="1">Uncharacterized protein</fullName>
    </submittedName>
</protein>
<keyword evidence="2" id="KW-1185">Reference proteome</keyword>
<dbReference type="EMBL" id="KB031072">
    <property type="protein sequence ID" value="ELK04345.1"/>
    <property type="molecule type" value="Genomic_DNA"/>
</dbReference>
<evidence type="ECO:0000313" key="2">
    <source>
        <dbReference type="Proteomes" id="UP000010552"/>
    </source>
</evidence>
<sequence>MIRRHPPLLLAVRQPSRLQQHQLVIAQHWPPSMRELNFPRVPIRGVPIQGVREAYGAAAASPSPYCEDPNAEARTECAI</sequence>
<dbReference type="Proteomes" id="UP000010552">
    <property type="component" value="Unassembled WGS sequence"/>
</dbReference>
<organism evidence="1 2">
    <name type="scientific">Pteropus alecto</name>
    <name type="common">Black flying fox</name>
    <dbReference type="NCBI Taxonomy" id="9402"/>
    <lineage>
        <taxon>Eukaryota</taxon>
        <taxon>Metazoa</taxon>
        <taxon>Chordata</taxon>
        <taxon>Craniata</taxon>
        <taxon>Vertebrata</taxon>
        <taxon>Euteleostomi</taxon>
        <taxon>Mammalia</taxon>
        <taxon>Eutheria</taxon>
        <taxon>Laurasiatheria</taxon>
        <taxon>Chiroptera</taxon>
        <taxon>Yinpterochiroptera</taxon>
        <taxon>Pteropodoidea</taxon>
        <taxon>Pteropodidae</taxon>
        <taxon>Pteropodinae</taxon>
        <taxon>Pteropus</taxon>
    </lineage>
</organism>
<dbReference type="AlphaFoldDB" id="L5JYE0"/>
<reference evidence="2" key="1">
    <citation type="journal article" date="2013" name="Science">
        <title>Comparative analysis of bat genomes provides insight into the evolution of flight and immunity.</title>
        <authorList>
            <person name="Zhang G."/>
            <person name="Cowled C."/>
            <person name="Shi Z."/>
            <person name="Huang Z."/>
            <person name="Bishop-Lilly K.A."/>
            <person name="Fang X."/>
            <person name="Wynne J.W."/>
            <person name="Xiong Z."/>
            <person name="Baker M.L."/>
            <person name="Zhao W."/>
            <person name="Tachedjian M."/>
            <person name="Zhu Y."/>
            <person name="Zhou P."/>
            <person name="Jiang X."/>
            <person name="Ng J."/>
            <person name="Yang L."/>
            <person name="Wu L."/>
            <person name="Xiao J."/>
            <person name="Feng Y."/>
            <person name="Chen Y."/>
            <person name="Sun X."/>
            <person name="Zhang Y."/>
            <person name="Marsh G.A."/>
            <person name="Crameri G."/>
            <person name="Broder C.C."/>
            <person name="Frey K.G."/>
            <person name="Wang L.F."/>
            <person name="Wang J."/>
        </authorList>
    </citation>
    <scope>NUCLEOTIDE SEQUENCE [LARGE SCALE GENOMIC DNA]</scope>
</reference>